<evidence type="ECO:0000256" key="1">
    <source>
        <dbReference type="SAM" id="MobiDB-lite"/>
    </source>
</evidence>
<evidence type="ECO:0000313" key="3">
    <source>
        <dbReference type="Proteomes" id="UP001562425"/>
    </source>
</evidence>
<sequence>MALAQKAYIEEFELFLKSMPKDQIRVYIQKVNKMKAAAAAREAEEEEEEGSTETGSSGSSDEEDDDE</sequence>
<feature type="non-terminal residue" evidence="2">
    <location>
        <position position="67"/>
    </location>
</feature>
<evidence type="ECO:0000313" key="2">
    <source>
        <dbReference type="EMBL" id="KAL1402194.1"/>
    </source>
</evidence>
<proteinExistence type="predicted"/>
<feature type="region of interest" description="Disordered" evidence="1">
    <location>
        <begin position="37"/>
        <end position="67"/>
    </location>
</feature>
<gene>
    <name evidence="2" type="ORF">pipiens_020548</name>
</gene>
<name>A0ABD1DV50_CULPP</name>
<dbReference type="Proteomes" id="UP001562425">
    <property type="component" value="Unassembled WGS sequence"/>
</dbReference>
<comment type="caution">
    <text evidence="2">The sequence shown here is derived from an EMBL/GenBank/DDBJ whole genome shotgun (WGS) entry which is preliminary data.</text>
</comment>
<organism evidence="2 3">
    <name type="scientific">Culex pipiens pipiens</name>
    <name type="common">Northern house mosquito</name>
    <dbReference type="NCBI Taxonomy" id="38569"/>
    <lineage>
        <taxon>Eukaryota</taxon>
        <taxon>Metazoa</taxon>
        <taxon>Ecdysozoa</taxon>
        <taxon>Arthropoda</taxon>
        <taxon>Hexapoda</taxon>
        <taxon>Insecta</taxon>
        <taxon>Pterygota</taxon>
        <taxon>Neoptera</taxon>
        <taxon>Endopterygota</taxon>
        <taxon>Diptera</taxon>
        <taxon>Nematocera</taxon>
        <taxon>Culicoidea</taxon>
        <taxon>Culicidae</taxon>
        <taxon>Culicinae</taxon>
        <taxon>Culicini</taxon>
        <taxon>Culex</taxon>
        <taxon>Culex</taxon>
    </lineage>
</organism>
<protein>
    <submittedName>
        <fullName evidence="2">Uncharacterized protein</fullName>
    </submittedName>
</protein>
<accession>A0ABD1DV50</accession>
<keyword evidence="3" id="KW-1185">Reference proteome</keyword>
<dbReference type="EMBL" id="JBEHCU010003405">
    <property type="protein sequence ID" value="KAL1402194.1"/>
    <property type="molecule type" value="Genomic_DNA"/>
</dbReference>
<reference evidence="2 3" key="1">
    <citation type="submission" date="2024-05" db="EMBL/GenBank/DDBJ databases">
        <title>Culex pipiens pipiens assembly and annotation.</title>
        <authorList>
            <person name="Alout H."/>
            <person name="Durand T."/>
        </authorList>
    </citation>
    <scope>NUCLEOTIDE SEQUENCE [LARGE SCALE GENOMIC DNA]</scope>
    <source>
        <strain evidence="2">HA-2024</strain>
        <tissue evidence="2">Whole body</tissue>
    </source>
</reference>
<dbReference type="AlphaFoldDB" id="A0ABD1DV50"/>